<keyword evidence="2" id="KW-1185">Reference proteome</keyword>
<gene>
    <name evidence="1" type="ORF">F3087_38995</name>
</gene>
<dbReference type="Proteomes" id="UP000323876">
    <property type="component" value="Unassembled WGS sequence"/>
</dbReference>
<dbReference type="Pfam" id="PF00378">
    <property type="entry name" value="ECH_1"/>
    <property type="match status" value="1"/>
</dbReference>
<dbReference type="RefSeq" id="WP_150407189.1">
    <property type="nucleotide sequence ID" value="NZ_VXLC01000029.1"/>
</dbReference>
<dbReference type="InterPro" id="IPR001753">
    <property type="entry name" value="Enoyl-CoA_hydra/iso"/>
</dbReference>
<comment type="caution">
    <text evidence="1">The sequence shown here is derived from an EMBL/GenBank/DDBJ whole genome shotgun (WGS) entry which is preliminary data.</text>
</comment>
<evidence type="ECO:0000313" key="2">
    <source>
        <dbReference type="Proteomes" id="UP000323876"/>
    </source>
</evidence>
<organism evidence="1 2">
    <name type="scientific">Nocardia colli</name>
    <dbReference type="NCBI Taxonomy" id="2545717"/>
    <lineage>
        <taxon>Bacteria</taxon>
        <taxon>Bacillati</taxon>
        <taxon>Actinomycetota</taxon>
        <taxon>Actinomycetes</taxon>
        <taxon>Mycobacteriales</taxon>
        <taxon>Nocardiaceae</taxon>
        <taxon>Nocardia</taxon>
    </lineage>
</organism>
<dbReference type="GO" id="GO:0006635">
    <property type="term" value="P:fatty acid beta-oxidation"/>
    <property type="evidence" value="ECO:0007669"/>
    <property type="project" value="TreeGrafter"/>
</dbReference>
<dbReference type="CDD" id="cd06558">
    <property type="entry name" value="crotonase-like"/>
    <property type="match status" value="1"/>
</dbReference>
<dbReference type="InterPro" id="IPR029045">
    <property type="entry name" value="ClpP/crotonase-like_dom_sf"/>
</dbReference>
<keyword evidence="1" id="KW-0413">Isomerase</keyword>
<dbReference type="PANTHER" id="PTHR11941">
    <property type="entry name" value="ENOYL-COA HYDRATASE-RELATED"/>
    <property type="match status" value="1"/>
</dbReference>
<dbReference type="AlphaFoldDB" id="A0A5N0DY27"/>
<dbReference type="GO" id="GO:0016853">
    <property type="term" value="F:isomerase activity"/>
    <property type="evidence" value="ECO:0007669"/>
    <property type="project" value="UniProtKB-KW"/>
</dbReference>
<accession>A0A5N0DY27</accession>
<sequence>MNLPGYTTLRVTISAGVAQVVLDNPPVNALSATMMVELHDLLGLLREETAVRVIVFSSADEEFFLAHVDMHIFEHMDELRDVAAKFPDVNVHQGIGELLRHQPQVTIVKLAGLARAGGAEFVIAADMAFAAKETAGIGQTEALLGIIPGGGATQYLGERVGRNRALELVLAADLLDADTAAAYGWINRAVPAAELDTFVDTLAENIAAVGPELIAQAKRVLPPSDLTAGLREEHDAWSTLVNGEESAKLMAGALANGIQTPQTERDLEHFLRGVAADL</sequence>
<dbReference type="Gene3D" id="3.90.226.10">
    <property type="entry name" value="2-enoyl-CoA Hydratase, Chain A, domain 1"/>
    <property type="match status" value="1"/>
</dbReference>
<dbReference type="EMBL" id="VXLC01000029">
    <property type="protein sequence ID" value="KAA8882048.1"/>
    <property type="molecule type" value="Genomic_DNA"/>
</dbReference>
<reference evidence="1 2" key="1">
    <citation type="submission" date="2019-09" db="EMBL/GenBank/DDBJ databases">
        <authorList>
            <person name="Wang X."/>
        </authorList>
    </citation>
    <scope>NUCLEOTIDE SEQUENCE [LARGE SCALE GENOMIC DNA]</scope>
    <source>
        <strain evidence="1 2">CICC 11023</strain>
    </source>
</reference>
<dbReference type="PANTHER" id="PTHR11941:SF54">
    <property type="entry name" value="ENOYL-COA HYDRATASE, MITOCHONDRIAL"/>
    <property type="match status" value="1"/>
</dbReference>
<proteinExistence type="predicted"/>
<protein>
    <submittedName>
        <fullName evidence="1">Enoyl-CoA hydratase/isomerase family protein</fullName>
    </submittedName>
</protein>
<dbReference type="SUPFAM" id="SSF52096">
    <property type="entry name" value="ClpP/crotonase"/>
    <property type="match status" value="1"/>
</dbReference>
<name>A0A5N0DY27_9NOCA</name>
<dbReference type="OrthoDB" id="9775794at2"/>
<evidence type="ECO:0000313" key="1">
    <source>
        <dbReference type="EMBL" id="KAA8882048.1"/>
    </source>
</evidence>